<protein>
    <submittedName>
        <fullName evidence="1">Uncharacterized protein</fullName>
    </submittedName>
</protein>
<evidence type="ECO:0000313" key="1">
    <source>
        <dbReference type="EMBL" id="CAD8235603.1"/>
    </source>
</evidence>
<name>A0A7R9THJ2_9VIRI</name>
<organism evidence="1">
    <name type="scientific">Prasinoderma coloniale</name>
    <dbReference type="NCBI Taxonomy" id="156133"/>
    <lineage>
        <taxon>Eukaryota</taxon>
        <taxon>Viridiplantae</taxon>
        <taxon>Prasinodermophyta</taxon>
        <taxon>Prasinodermophyceae</taxon>
        <taxon>Prasinodermales</taxon>
        <taxon>Prasinodermaceae</taxon>
        <taxon>Prasinoderma</taxon>
    </lineage>
</organism>
<sequence length="253" mass="27534">MMRHGLASVARRMSARGLRTAPAAAAGSPAVDPAAALSTPAVDPLQSMLVESLKARRNFIDASVEALKLDDGVMAKADAWAKKKIELEKKFGIPDKFAEMEMAFTMAKARAGSMRELLALARDTMVVTLRYKNYDKVHSELTAALDRIERETGAEVPLPQATPEGKEAAAASAAWADFFEAKMSEPENAGFLGLSKDAQLVEWYKTQLQILVDDVNRKIDAREDKLRKQVMKTLLAGGESFVPDGESPLKVQA</sequence>
<accession>A0A7R9THJ2</accession>
<proteinExistence type="predicted"/>
<gene>
    <name evidence="1" type="ORF">PCOL08062_LOCUS4217</name>
</gene>
<dbReference type="AlphaFoldDB" id="A0A7R9THJ2"/>
<dbReference type="EMBL" id="HBDZ01005502">
    <property type="protein sequence ID" value="CAD8235603.1"/>
    <property type="molecule type" value="Transcribed_RNA"/>
</dbReference>
<reference evidence="1" key="1">
    <citation type="submission" date="2021-01" db="EMBL/GenBank/DDBJ databases">
        <authorList>
            <person name="Corre E."/>
            <person name="Pelletier E."/>
            <person name="Niang G."/>
            <person name="Scheremetjew M."/>
            <person name="Finn R."/>
            <person name="Kale V."/>
            <person name="Holt S."/>
            <person name="Cochrane G."/>
            <person name="Meng A."/>
            <person name="Brown T."/>
            <person name="Cohen L."/>
        </authorList>
    </citation>
    <scope>NUCLEOTIDE SEQUENCE</scope>
    <source>
        <strain evidence="1">CCMP1413</strain>
    </source>
</reference>